<accession>A0AAE1RN05</accession>
<keyword evidence="3" id="KW-1185">Reference proteome</keyword>
<dbReference type="Pfam" id="PF08246">
    <property type="entry name" value="Inhibitor_I29"/>
    <property type="match status" value="1"/>
</dbReference>
<dbReference type="EMBL" id="JAVYJV010000014">
    <property type="protein sequence ID" value="KAK4354570.1"/>
    <property type="molecule type" value="Genomic_DNA"/>
</dbReference>
<dbReference type="PANTHER" id="PTHR12411">
    <property type="entry name" value="CYSTEINE PROTEASE FAMILY C1-RELATED"/>
    <property type="match status" value="1"/>
</dbReference>
<proteinExistence type="predicted"/>
<dbReference type="InterPro" id="IPR013128">
    <property type="entry name" value="Peptidase_C1A"/>
</dbReference>
<organism evidence="2 3">
    <name type="scientific">Anisodus tanguticus</name>
    <dbReference type="NCBI Taxonomy" id="243964"/>
    <lineage>
        <taxon>Eukaryota</taxon>
        <taxon>Viridiplantae</taxon>
        <taxon>Streptophyta</taxon>
        <taxon>Embryophyta</taxon>
        <taxon>Tracheophyta</taxon>
        <taxon>Spermatophyta</taxon>
        <taxon>Magnoliopsida</taxon>
        <taxon>eudicotyledons</taxon>
        <taxon>Gunneridae</taxon>
        <taxon>Pentapetalae</taxon>
        <taxon>asterids</taxon>
        <taxon>lamiids</taxon>
        <taxon>Solanales</taxon>
        <taxon>Solanaceae</taxon>
        <taxon>Solanoideae</taxon>
        <taxon>Hyoscyameae</taxon>
        <taxon>Anisodus</taxon>
    </lineage>
</organism>
<evidence type="ECO:0000313" key="2">
    <source>
        <dbReference type="EMBL" id="KAK4354570.1"/>
    </source>
</evidence>
<dbReference type="SUPFAM" id="SSF54001">
    <property type="entry name" value="Cysteine proteinases"/>
    <property type="match status" value="1"/>
</dbReference>
<comment type="caution">
    <text evidence="2">The sequence shown here is derived from an EMBL/GenBank/DDBJ whole genome shotgun (WGS) entry which is preliminary data.</text>
</comment>
<dbReference type="Gene3D" id="3.90.70.10">
    <property type="entry name" value="Cysteine proteinases"/>
    <property type="match status" value="1"/>
</dbReference>
<evidence type="ECO:0000313" key="3">
    <source>
        <dbReference type="Proteomes" id="UP001291623"/>
    </source>
</evidence>
<sequence>MNIFILQYYKFLAPSKHFINIQTQKTLKSIERIQASRATSRGLYEASMIQKHEQWMARFGRAYKDDVNKEKRFTIFKDSAEYIDSINNAGVWPYKLRINEFADLTNEEFRATRNGYRMPSQQKLSEITSFKYENVTALATMDWRKEGVVTGVKDQGQCDKSN</sequence>
<gene>
    <name evidence="2" type="ORF">RND71_026764</name>
</gene>
<reference evidence="2" key="1">
    <citation type="submission" date="2023-12" db="EMBL/GenBank/DDBJ databases">
        <title>Genome assembly of Anisodus tanguticus.</title>
        <authorList>
            <person name="Wang Y.-J."/>
        </authorList>
    </citation>
    <scope>NUCLEOTIDE SEQUENCE</scope>
    <source>
        <strain evidence="2">KB-2021</strain>
        <tissue evidence="2">Leaf</tissue>
    </source>
</reference>
<dbReference type="InterPro" id="IPR013201">
    <property type="entry name" value="Prot_inhib_I29"/>
</dbReference>
<dbReference type="Proteomes" id="UP001291623">
    <property type="component" value="Unassembled WGS sequence"/>
</dbReference>
<protein>
    <recommendedName>
        <fullName evidence="1">Cathepsin propeptide inhibitor domain-containing protein</fullName>
    </recommendedName>
</protein>
<feature type="domain" description="Cathepsin propeptide inhibitor" evidence="1">
    <location>
        <begin position="52"/>
        <end position="109"/>
    </location>
</feature>
<evidence type="ECO:0000259" key="1">
    <source>
        <dbReference type="SMART" id="SM00848"/>
    </source>
</evidence>
<name>A0AAE1RN05_9SOLA</name>
<dbReference type="SMART" id="SM00848">
    <property type="entry name" value="Inhibitor_I29"/>
    <property type="match status" value="1"/>
</dbReference>
<dbReference type="GO" id="GO:0008234">
    <property type="term" value="F:cysteine-type peptidase activity"/>
    <property type="evidence" value="ECO:0007669"/>
    <property type="project" value="InterPro"/>
</dbReference>
<dbReference type="AlphaFoldDB" id="A0AAE1RN05"/>
<dbReference type="InterPro" id="IPR038765">
    <property type="entry name" value="Papain-like_cys_pep_sf"/>
</dbReference>